<dbReference type="Proteomes" id="UP000276133">
    <property type="component" value="Unassembled WGS sequence"/>
</dbReference>
<reference evidence="1 2" key="1">
    <citation type="journal article" date="2018" name="Sci. Rep.">
        <title>Genomic signatures of local adaptation to the degree of environmental predictability in rotifers.</title>
        <authorList>
            <person name="Franch-Gras L."/>
            <person name="Hahn C."/>
            <person name="Garcia-Roger E.M."/>
            <person name="Carmona M.J."/>
            <person name="Serra M."/>
            <person name="Gomez A."/>
        </authorList>
    </citation>
    <scope>NUCLEOTIDE SEQUENCE [LARGE SCALE GENOMIC DNA]</scope>
    <source>
        <strain evidence="1">HYR1</strain>
    </source>
</reference>
<protein>
    <submittedName>
        <fullName evidence="1">Uncharacterized protein</fullName>
    </submittedName>
</protein>
<evidence type="ECO:0000313" key="2">
    <source>
        <dbReference type="Proteomes" id="UP000276133"/>
    </source>
</evidence>
<keyword evidence="2" id="KW-1185">Reference proteome</keyword>
<gene>
    <name evidence="1" type="ORF">BpHYR1_001545</name>
</gene>
<dbReference type="EMBL" id="REGN01008048">
    <property type="protein sequence ID" value="RNA04564.1"/>
    <property type="molecule type" value="Genomic_DNA"/>
</dbReference>
<proteinExistence type="predicted"/>
<name>A0A3M7Q020_BRAPC</name>
<sequence>MNNCHLDCLLNRTFPNHQVTVLSSFLSRKNNSQSATQLRLDFNGAIPKNSETCQNFYSAPNFPPIPPFLPLTLLDNNHTLSSYQGLFAFVHQLFSRANSIFFRSINSLLNSMLIHCSTSIVWSLQAGQSIFPDLSFRFWYNVVWSQSSFTSSKSINCFMPNDQKKIKFKYLTLSNQA</sequence>
<organism evidence="1 2">
    <name type="scientific">Brachionus plicatilis</name>
    <name type="common">Marine rotifer</name>
    <name type="synonym">Brachionus muelleri</name>
    <dbReference type="NCBI Taxonomy" id="10195"/>
    <lineage>
        <taxon>Eukaryota</taxon>
        <taxon>Metazoa</taxon>
        <taxon>Spiralia</taxon>
        <taxon>Gnathifera</taxon>
        <taxon>Rotifera</taxon>
        <taxon>Eurotatoria</taxon>
        <taxon>Monogononta</taxon>
        <taxon>Pseudotrocha</taxon>
        <taxon>Ploima</taxon>
        <taxon>Brachionidae</taxon>
        <taxon>Brachionus</taxon>
    </lineage>
</organism>
<accession>A0A3M7Q020</accession>
<comment type="caution">
    <text evidence="1">The sequence shown here is derived from an EMBL/GenBank/DDBJ whole genome shotgun (WGS) entry which is preliminary data.</text>
</comment>
<evidence type="ECO:0000313" key="1">
    <source>
        <dbReference type="EMBL" id="RNA04564.1"/>
    </source>
</evidence>
<dbReference type="AlphaFoldDB" id="A0A3M7Q020"/>